<dbReference type="PANTHER" id="PTHR31213:SF19">
    <property type="entry name" value="BET V I_MAJOR LATEX PROTEIN DOMAIN-CONTAINING PROTEIN"/>
    <property type="match status" value="1"/>
</dbReference>
<dbReference type="EMBL" id="KZ451950">
    <property type="protein sequence ID" value="PKA58856.1"/>
    <property type="molecule type" value="Genomic_DNA"/>
</dbReference>
<dbReference type="Pfam" id="PF00407">
    <property type="entry name" value="Bet_v_1"/>
    <property type="match status" value="1"/>
</dbReference>
<organism evidence="4 5">
    <name type="scientific">Apostasia shenzhenica</name>
    <dbReference type="NCBI Taxonomy" id="1088818"/>
    <lineage>
        <taxon>Eukaryota</taxon>
        <taxon>Viridiplantae</taxon>
        <taxon>Streptophyta</taxon>
        <taxon>Embryophyta</taxon>
        <taxon>Tracheophyta</taxon>
        <taxon>Spermatophyta</taxon>
        <taxon>Magnoliopsida</taxon>
        <taxon>Liliopsida</taxon>
        <taxon>Asparagales</taxon>
        <taxon>Orchidaceae</taxon>
        <taxon>Apostasioideae</taxon>
        <taxon>Apostasia</taxon>
    </lineage>
</organism>
<name>A0A2I0ATL3_9ASPA</name>
<reference evidence="4 5" key="1">
    <citation type="journal article" date="2017" name="Nature">
        <title>The Apostasia genome and the evolution of orchids.</title>
        <authorList>
            <person name="Zhang G.Q."/>
            <person name="Liu K.W."/>
            <person name="Li Z."/>
            <person name="Lohaus R."/>
            <person name="Hsiao Y.Y."/>
            <person name="Niu S.C."/>
            <person name="Wang J.Y."/>
            <person name="Lin Y.C."/>
            <person name="Xu Q."/>
            <person name="Chen L.J."/>
            <person name="Yoshida K."/>
            <person name="Fujiwara S."/>
            <person name="Wang Z.W."/>
            <person name="Zhang Y.Q."/>
            <person name="Mitsuda N."/>
            <person name="Wang M."/>
            <person name="Liu G.H."/>
            <person name="Pecoraro L."/>
            <person name="Huang H.X."/>
            <person name="Xiao X.J."/>
            <person name="Lin M."/>
            <person name="Wu X.Y."/>
            <person name="Wu W.L."/>
            <person name="Chen Y.Y."/>
            <person name="Chang S.B."/>
            <person name="Sakamoto S."/>
            <person name="Ohme-Takagi M."/>
            <person name="Yagi M."/>
            <person name="Zeng S.J."/>
            <person name="Shen C.Y."/>
            <person name="Yeh C.M."/>
            <person name="Luo Y.B."/>
            <person name="Tsai W.C."/>
            <person name="Van de Peer Y."/>
            <person name="Liu Z.J."/>
        </authorList>
    </citation>
    <scope>NUCLEOTIDE SEQUENCE [LARGE SCALE GENOMIC DNA]</scope>
    <source>
        <strain evidence="5">cv. Shenzhen</strain>
        <tissue evidence="4">Stem</tissue>
    </source>
</reference>
<dbReference type="GO" id="GO:0010427">
    <property type="term" value="F:abscisic acid binding"/>
    <property type="evidence" value="ECO:0007669"/>
    <property type="project" value="TreeGrafter"/>
</dbReference>
<dbReference type="Gene3D" id="3.30.530.20">
    <property type="match status" value="1"/>
</dbReference>
<dbReference type="GO" id="GO:0005634">
    <property type="term" value="C:nucleus"/>
    <property type="evidence" value="ECO:0007669"/>
    <property type="project" value="TreeGrafter"/>
</dbReference>
<sequence>MIKGALCHEFKVDVPADELWRIYGSIKLAEVVMKLIPHVIAKVEVEVGDGGVGTIIRTTYPQDKSGPKYSKQNFLKVDNENRVKEIEVIEGGLLELGFTSYLIHFEIVDINGSSAIIKSGILFELDDDHLESASLASIVPSVHVARTVISYLKST</sequence>
<keyword evidence="2" id="KW-0017">Alkaloid metabolism</keyword>
<dbReference type="GO" id="GO:0009820">
    <property type="term" value="P:alkaloid metabolic process"/>
    <property type="evidence" value="ECO:0007669"/>
    <property type="project" value="UniProtKB-KW"/>
</dbReference>
<evidence type="ECO:0000256" key="2">
    <source>
        <dbReference type="ARBA" id="ARBA00022589"/>
    </source>
</evidence>
<dbReference type="InterPro" id="IPR023393">
    <property type="entry name" value="START-like_dom_sf"/>
</dbReference>
<dbReference type="GO" id="GO:0009738">
    <property type="term" value="P:abscisic acid-activated signaling pathway"/>
    <property type="evidence" value="ECO:0007669"/>
    <property type="project" value="TreeGrafter"/>
</dbReference>
<dbReference type="InterPro" id="IPR050279">
    <property type="entry name" value="Plant_def-hormone_signal"/>
</dbReference>
<evidence type="ECO:0000313" key="4">
    <source>
        <dbReference type="EMBL" id="PKA58856.1"/>
    </source>
</evidence>
<dbReference type="PANTHER" id="PTHR31213">
    <property type="entry name" value="OS08G0374000 PROTEIN-RELATED"/>
    <property type="match status" value="1"/>
</dbReference>
<keyword evidence="5" id="KW-1185">Reference proteome</keyword>
<accession>A0A2I0ATL3</accession>
<comment type="similarity">
    <text evidence="1">Belongs to the BetVI family.</text>
</comment>
<dbReference type="STRING" id="1088818.A0A2I0ATL3"/>
<dbReference type="AlphaFoldDB" id="A0A2I0ATL3"/>
<feature type="domain" description="Bet v I/Major latex protein" evidence="3">
    <location>
        <begin position="1"/>
        <end position="133"/>
    </location>
</feature>
<proteinExistence type="inferred from homology"/>
<evidence type="ECO:0000256" key="1">
    <source>
        <dbReference type="ARBA" id="ARBA00009744"/>
    </source>
</evidence>
<dbReference type="CDD" id="cd07816">
    <property type="entry name" value="Bet_v1-like"/>
    <property type="match status" value="1"/>
</dbReference>
<dbReference type="SUPFAM" id="SSF55961">
    <property type="entry name" value="Bet v1-like"/>
    <property type="match status" value="1"/>
</dbReference>
<dbReference type="InterPro" id="IPR000916">
    <property type="entry name" value="Bet_v_I/MLP"/>
</dbReference>
<evidence type="ECO:0000313" key="5">
    <source>
        <dbReference type="Proteomes" id="UP000236161"/>
    </source>
</evidence>
<gene>
    <name evidence="4" type="ORF">AXF42_Ash000949</name>
</gene>
<evidence type="ECO:0000259" key="3">
    <source>
        <dbReference type="Pfam" id="PF00407"/>
    </source>
</evidence>
<dbReference type="GO" id="GO:0004864">
    <property type="term" value="F:protein phosphatase inhibitor activity"/>
    <property type="evidence" value="ECO:0007669"/>
    <property type="project" value="TreeGrafter"/>
</dbReference>
<protein>
    <submittedName>
        <fullName evidence="4">S-norcoclaurine synthase</fullName>
    </submittedName>
</protein>
<dbReference type="GO" id="GO:0038023">
    <property type="term" value="F:signaling receptor activity"/>
    <property type="evidence" value="ECO:0007669"/>
    <property type="project" value="TreeGrafter"/>
</dbReference>
<dbReference type="GO" id="GO:0005737">
    <property type="term" value="C:cytoplasm"/>
    <property type="evidence" value="ECO:0007669"/>
    <property type="project" value="TreeGrafter"/>
</dbReference>
<dbReference type="GO" id="GO:0006952">
    <property type="term" value="P:defense response"/>
    <property type="evidence" value="ECO:0007669"/>
    <property type="project" value="InterPro"/>
</dbReference>
<dbReference type="Proteomes" id="UP000236161">
    <property type="component" value="Unassembled WGS sequence"/>
</dbReference>
<dbReference type="OrthoDB" id="1879545at2759"/>